<evidence type="ECO:0000256" key="2">
    <source>
        <dbReference type="ARBA" id="ARBA00022692"/>
    </source>
</evidence>
<dbReference type="Proteomes" id="UP000799439">
    <property type="component" value="Unassembled WGS sequence"/>
</dbReference>
<comment type="similarity">
    <text evidence="5">Belongs to the SAT4 family.</text>
</comment>
<feature type="transmembrane region" description="Helical" evidence="7">
    <location>
        <begin position="94"/>
        <end position="116"/>
    </location>
</feature>
<dbReference type="OrthoDB" id="3934549at2759"/>
<comment type="caution">
    <text evidence="9">The sequence shown here is derived from an EMBL/GenBank/DDBJ whole genome shotgun (WGS) entry which is preliminary data.</text>
</comment>
<organism evidence="9 10">
    <name type="scientific">Myriangium duriaei CBS 260.36</name>
    <dbReference type="NCBI Taxonomy" id="1168546"/>
    <lineage>
        <taxon>Eukaryota</taxon>
        <taxon>Fungi</taxon>
        <taxon>Dikarya</taxon>
        <taxon>Ascomycota</taxon>
        <taxon>Pezizomycotina</taxon>
        <taxon>Dothideomycetes</taxon>
        <taxon>Dothideomycetidae</taxon>
        <taxon>Myriangiales</taxon>
        <taxon>Myriangiaceae</taxon>
        <taxon>Myriangium</taxon>
    </lineage>
</organism>
<evidence type="ECO:0000256" key="1">
    <source>
        <dbReference type="ARBA" id="ARBA00004141"/>
    </source>
</evidence>
<name>A0A9P4IS12_9PEZI</name>
<evidence type="ECO:0000313" key="10">
    <source>
        <dbReference type="Proteomes" id="UP000799439"/>
    </source>
</evidence>
<dbReference type="AlphaFoldDB" id="A0A9P4IS12"/>
<dbReference type="InterPro" id="IPR052337">
    <property type="entry name" value="SAT4-like"/>
</dbReference>
<feature type="domain" description="Rhodopsin" evidence="8">
    <location>
        <begin position="33"/>
        <end position="275"/>
    </location>
</feature>
<evidence type="ECO:0000313" key="9">
    <source>
        <dbReference type="EMBL" id="KAF2148957.1"/>
    </source>
</evidence>
<comment type="subcellular location">
    <subcellularLocation>
        <location evidence="1">Membrane</location>
        <topology evidence="1">Multi-pass membrane protein</topology>
    </subcellularLocation>
</comment>
<feature type="region of interest" description="Disordered" evidence="6">
    <location>
        <begin position="335"/>
        <end position="361"/>
    </location>
</feature>
<evidence type="ECO:0000256" key="6">
    <source>
        <dbReference type="SAM" id="MobiDB-lite"/>
    </source>
</evidence>
<dbReference type="Pfam" id="PF20684">
    <property type="entry name" value="Fung_rhodopsin"/>
    <property type="match status" value="1"/>
</dbReference>
<proteinExistence type="inferred from homology"/>
<feature type="transmembrane region" description="Helical" evidence="7">
    <location>
        <begin position="212"/>
        <end position="232"/>
    </location>
</feature>
<reference evidence="9" key="1">
    <citation type="journal article" date="2020" name="Stud. Mycol.">
        <title>101 Dothideomycetes genomes: a test case for predicting lifestyles and emergence of pathogens.</title>
        <authorList>
            <person name="Haridas S."/>
            <person name="Albert R."/>
            <person name="Binder M."/>
            <person name="Bloem J."/>
            <person name="Labutti K."/>
            <person name="Salamov A."/>
            <person name="Andreopoulos B."/>
            <person name="Baker S."/>
            <person name="Barry K."/>
            <person name="Bills G."/>
            <person name="Bluhm B."/>
            <person name="Cannon C."/>
            <person name="Castanera R."/>
            <person name="Culley D."/>
            <person name="Daum C."/>
            <person name="Ezra D."/>
            <person name="Gonzalez J."/>
            <person name="Henrissat B."/>
            <person name="Kuo A."/>
            <person name="Liang C."/>
            <person name="Lipzen A."/>
            <person name="Lutzoni F."/>
            <person name="Magnuson J."/>
            <person name="Mondo S."/>
            <person name="Nolan M."/>
            <person name="Ohm R."/>
            <person name="Pangilinan J."/>
            <person name="Park H.-J."/>
            <person name="Ramirez L."/>
            <person name="Alfaro M."/>
            <person name="Sun H."/>
            <person name="Tritt A."/>
            <person name="Yoshinaga Y."/>
            <person name="Zwiers L.-H."/>
            <person name="Turgeon B."/>
            <person name="Goodwin S."/>
            <person name="Spatafora J."/>
            <person name="Crous P."/>
            <person name="Grigoriev I."/>
        </authorList>
    </citation>
    <scope>NUCLEOTIDE SEQUENCE</scope>
    <source>
        <strain evidence="9">CBS 260.36</strain>
    </source>
</reference>
<feature type="transmembrane region" description="Helical" evidence="7">
    <location>
        <begin position="178"/>
        <end position="200"/>
    </location>
</feature>
<evidence type="ECO:0000256" key="7">
    <source>
        <dbReference type="SAM" id="Phobius"/>
    </source>
</evidence>
<feature type="transmembrane region" description="Helical" evidence="7">
    <location>
        <begin position="49"/>
        <end position="74"/>
    </location>
</feature>
<keyword evidence="10" id="KW-1185">Reference proteome</keyword>
<evidence type="ECO:0000256" key="5">
    <source>
        <dbReference type="ARBA" id="ARBA00038359"/>
    </source>
</evidence>
<keyword evidence="2 7" id="KW-0812">Transmembrane</keyword>
<evidence type="ECO:0000256" key="4">
    <source>
        <dbReference type="ARBA" id="ARBA00023136"/>
    </source>
</evidence>
<feature type="transmembrane region" description="Helical" evidence="7">
    <location>
        <begin position="128"/>
        <end position="150"/>
    </location>
</feature>
<evidence type="ECO:0000256" key="3">
    <source>
        <dbReference type="ARBA" id="ARBA00022989"/>
    </source>
</evidence>
<protein>
    <recommendedName>
        <fullName evidence="8">Rhodopsin domain-containing protein</fullName>
    </recommendedName>
</protein>
<feature type="transmembrane region" description="Helical" evidence="7">
    <location>
        <begin position="16"/>
        <end position="37"/>
    </location>
</feature>
<accession>A0A9P4IS12</accession>
<sequence length="361" mass="39712">MTGGPFRYYGGEGPKLLGLTFAMTILGVVLVLLRAYSARSHAGKLRWDFIFVAVGTVFSLACQVTVLLQCMHGVGRHITEIPLDQVWDALYQTWVGLSLGLVGLTFNKLSVVALLLQVTPNIQPKRRTALWIIGIANVVVNAVQIILIWLQCSPVEHVWNRLSPGSCPLANAANNYSYFQGVISVLSDLYLAGYPITVVWSLQLSHRTKVAFCVLMAGGILPAAAGVVRMVYSRRVLSSVDIVHELVPFLMWSDIEMWFVIILGSIPPLRPLFERVILGRVRPASGKVTTTPSFPKTIGSSGNGRRKTADPFALEDYHAEVTVFKVDGNPDDIPLVVRRTSTTEESMEKRPSTGHESELEV</sequence>
<dbReference type="InterPro" id="IPR049326">
    <property type="entry name" value="Rhodopsin_dom_fungi"/>
</dbReference>
<feature type="compositionally biased region" description="Basic and acidic residues" evidence="6">
    <location>
        <begin position="346"/>
        <end position="361"/>
    </location>
</feature>
<dbReference type="PANTHER" id="PTHR33048">
    <property type="entry name" value="PTH11-LIKE INTEGRAL MEMBRANE PROTEIN (AFU_ORTHOLOGUE AFUA_5G11245)"/>
    <property type="match status" value="1"/>
</dbReference>
<keyword evidence="3 7" id="KW-1133">Transmembrane helix</keyword>
<dbReference type="GO" id="GO:0016020">
    <property type="term" value="C:membrane"/>
    <property type="evidence" value="ECO:0007669"/>
    <property type="project" value="UniProtKB-SubCell"/>
</dbReference>
<gene>
    <name evidence="9" type="ORF">K461DRAFT_315901</name>
</gene>
<dbReference type="EMBL" id="ML996092">
    <property type="protein sequence ID" value="KAF2148957.1"/>
    <property type="molecule type" value="Genomic_DNA"/>
</dbReference>
<keyword evidence="4 7" id="KW-0472">Membrane</keyword>
<dbReference type="PANTHER" id="PTHR33048:SF165">
    <property type="entry name" value="INTEGRAL MEMBRANE PROTEIN"/>
    <property type="match status" value="1"/>
</dbReference>
<evidence type="ECO:0000259" key="8">
    <source>
        <dbReference type="Pfam" id="PF20684"/>
    </source>
</evidence>